<proteinExistence type="inferred from homology"/>
<protein>
    <submittedName>
        <fullName evidence="2">YqgE/AlgH family protein</fullName>
    </submittedName>
</protein>
<comment type="caution">
    <text evidence="2">The sequence shown here is derived from an EMBL/GenBank/DDBJ whole genome shotgun (WGS) entry which is preliminary data.</text>
</comment>
<sequence length="207" mass="23345">MNYSHKMLLASSTTEPDSLFHHSLVYITAHTDRHTLGFIVNRESTTLLSELVKGTELDPDTAAAPKMTRPLLLGGPVSSMHISLMYQGVPAAPALAKIERGDRVYTAYDGDGDKTQAIKVTKTAEVTEKLLRDMLERPDPEVRYQLFMGHASWEPGQLDDEVKYDQWLVLDADPEIIFHPRTTKRREMAARSIDLNLGRWLPPLQHP</sequence>
<gene>
    <name evidence="2" type="ORF">ISN26_02345</name>
</gene>
<dbReference type="PANTHER" id="PTHR30327:SF1">
    <property type="entry name" value="UPF0301 PROTEIN YQGE"/>
    <property type="match status" value="1"/>
</dbReference>
<evidence type="ECO:0000313" key="3">
    <source>
        <dbReference type="Proteomes" id="UP000604381"/>
    </source>
</evidence>
<dbReference type="GO" id="GO:0005829">
    <property type="term" value="C:cytosol"/>
    <property type="evidence" value="ECO:0007669"/>
    <property type="project" value="TreeGrafter"/>
</dbReference>
<dbReference type="PANTHER" id="PTHR30327">
    <property type="entry name" value="UNCHARACTERIZED PROTEIN YQGE"/>
    <property type="match status" value="1"/>
</dbReference>
<dbReference type="AlphaFoldDB" id="A0A930XXR3"/>
<name>A0A930XXR3_9GAMM</name>
<dbReference type="EMBL" id="JADHEI010000028">
    <property type="protein sequence ID" value="MBF2734919.1"/>
    <property type="molecule type" value="Genomic_DNA"/>
</dbReference>
<dbReference type="InterPro" id="IPR003774">
    <property type="entry name" value="AlgH-like"/>
</dbReference>
<comment type="similarity">
    <text evidence="1">Belongs to the UPF0301 (AlgH) family.</text>
</comment>
<accession>A0A930XXR3</accession>
<evidence type="ECO:0000313" key="2">
    <source>
        <dbReference type="EMBL" id="MBF2734919.1"/>
    </source>
</evidence>
<evidence type="ECO:0000256" key="1">
    <source>
        <dbReference type="ARBA" id="ARBA00009600"/>
    </source>
</evidence>
<reference evidence="2" key="1">
    <citation type="submission" date="2020-10" db="EMBL/GenBank/DDBJ databases">
        <title>An improved Amphimedon queenslandica hologenome assembly reveals how three proteobacterial symbionts can extend the metabolic phenotypic of their marine sponge host.</title>
        <authorList>
            <person name="Degnan B."/>
            <person name="Degnan S."/>
            <person name="Xiang X."/>
        </authorList>
    </citation>
    <scope>NUCLEOTIDE SEQUENCE</scope>
    <source>
        <strain evidence="2">AqS2</strain>
    </source>
</reference>
<keyword evidence="3" id="KW-1185">Reference proteome</keyword>
<dbReference type="Gene3D" id="3.40.1740.10">
    <property type="entry name" value="VC0467-like"/>
    <property type="match status" value="1"/>
</dbReference>
<organism evidence="2 3">
    <name type="scientific">Candidatus Amphirhobacter heronislandensis</name>
    <dbReference type="NCBI Taxonomy" id="1732024"/>
    <lineage>
        <taxon>Bacteria</taxon>
        <taxon>Pseudomonadati</taxon>
        <taxon>Pseudomonadota</taxon>
        <taxon>Gammaproteobacteria</taxon>
        <taxon>Candidatus Tethybacterales</taxon>
        <taxon>Candidatus Tethybacteraceae</taxon>
        <taxon>Candidatus Amphirhobacter</taxon>
    </lineage>
</organism>
<dbReference type="SUPFAM" id="SSF143456">
    <property type="entry name" value="VC0467-like"/>
    <property type="match status" value="1"/>
</dbReference>
<dbReference type="Proteomes" id="UP000604381">
    <property type="component" value="Unassembled WGS sequence"/>
</dbReference>
<dbReference type="Pfam" id="PF02622">
    <property type="entry name" value="DUF179"/>
    <property type="match status" value="1"/>
</dbReference>